<reference evidence="1 2" key="1">
    <citation type="journal article" date="2019" name="Sci. Rep.">
        <title>Orb-weaving spider Araneus ventricosus genome elucidates the spidroin gene catalogue.</title>
        <authorList>
            <person name="Kono N."/>
            <person name="Nakamura H."/>
            <person name="Ohtoshi R."/>
            <person name="Moran D.A.P."/>
            <person name="Shinohara A."/>
            <person name="Yoshida Y."/>
            <person name="Fujiwara M."/>
            <person name="Mori M."/>
            <person name="Tomita M."/>
            <person name="Arakawa K."/>
        </authorList>
    </citation>
    <scope>NUCLEOTIDE SEQUENCE [LARGE SCALE GENOMIC DNA]</scope>
</reference>
<dbReference type="Proteomes" id="UP000499080">
    <property type="component" value="Unassembled WGS sequence"/>
</dbReference>
<dbReference type="AlphaFoldDB" id="A0A4Y2NDT1"/>
<gene>
    <name evidence="1" type="ORF">AVEN_263917_1</name>
</gene>
<sequence>MKVWRVLHEDKLHPFHLQRVQALNERDFPQRVAFAHWFLQLSILQPQFAASVLFTFVSDGIRNMHSTHVWATVNPHATRTRCLQQKLSVNGWAVIMPGRLIGPYLLPDYLDRQKYLYQQVLPDLLRNVPSNLRSTVWFQLRIVGNYLNIAFPNR</sequence>
<keyword evidence="2" id="KW-1185">Reference proteome</keyword>
<comment type="caution">
    <text evidence="1">The sequence shown here is derived from an EMBL/GenBank/DDBJ whole genome shotgun (WGS) entry which is preliminary data.</text>
</comment>
<evidence type="ECO:0000313" key="2">
    <source>
        <dbReference type="Proteomes" id="UP000499080"/>
    </source>
</evidence>
<dbReference type="EMBL" id="BGPR01009046">
    <property type="protein sequence ID" value="GBN37608.1"/>
    <property type="molecule type" value="Genomic_DNA"/>
</dbReference>
<accession>A0A4Y2NDT1</accession>
<dbReference type="PANTHER" id="PTHR47326">
    <property type="entry name" value="TRANSPOSABLE ELEMENT TC3 TRANSPOSASE-LIKE PROTEIN"/>
    <property type="match status" value="1"/>
</dbReference>
<organism evidence="1 2">
    <name type="scientific">Araneus ventricosus</name>
    <name type="common">Orbweaver spider</name>
    <name type="synonym">Epeira ventricosa</name>
    <dbReference type="NCBI Taxonomy" id="182803"/>
    <lineage>
        <taxon>Eukaryota</taxon>
        <taxon>Metazoa</taxon>
        <taxon>Ecdysozoa</taxon>
        <taxon>Arthropoda</taxon>
        <taxon>Chelicerata</taxon>
        <taxon>Arachnida</taxon>
        <taxon>Araneae</taxon>
        <taxon>Araneomorphae</taxon>
        <taxon>Entelegynae</taxon>
        <taxon>Araneoidea</taxon>
        <taxon>Araneidae</taxon>
        <taxon>Araneus</taxon>
    </lineage>
</organism>
<protein>
    <submittedName>
        <fullName evidence="1">Uncharacterized protein</fullName>
    </submittedName>
</protein>
<dbReference type="OrthoDB" id="6757697at2759"/>
<proteinExistence type="predicted"/>
<name>A0A4Y2NDT1_ARAVE</name>
<dbReference type="PANTHER" id="PTHR47326:SF1">
    <property type="entry name" value="HTH PSQ-TYPE DOMAIN-CONTAINING PROTEIN"/>
    <property type="match status" value="1"/>
</dbReference>
<evidence type="ECO:0000313" key="1">
    <source>
        <dbReference type="EMBL" id="GBN37608.1"/>
    </source>
</evidence>